<sequence length="263" mass="29897">MHVTLVFILAGFVTIWLLCVGLVWHLRVNRAGALKGDATAARKVILPMFEPVLIVLSVVNGIYVVFLVVTLATGFYDTSVPPLVLETFYSGNQFMFVFVLVLMFQKSLSLPAIRRSVVISLVLSSYNVLYVYLTVTFGDRKSFLRQLEAVRSPLMAPFVYAFVWPPSRATKRTIRELCAVTLTYFMLTVVLMILIVNPKTAHAAQSIVYVMLTWVALCPLVIWRVFKADTEYWRGMGQQACVLQHLFQRQNRLRERISSKGLH</sequence>
<reference evidence="2 3" key="1">
    <citation type="submission" date="2018-07" db="EMBL/GenBank/DDBJ databases">
        <title>Genome sequencing of oomycete isolates from Chile give support for New Zealand origin for Phytophthora kernoviae and make available the first Nothophytophthora sp. genome.</title>
        <authorList>
            <person name="Studholme D.J."/>
            <person name="Sanfuentes E."/>
            <person name="Panda P."/>
            <person name="Hill R."/>
            <person name="Sambles C."/>
            <person name="Grant M."/>
            <person name="Williams N.M."/>
            <person name="Mcdougal R.L."/>
        </authorList>
    </citation>
    <scope>NUCLEOTIDE SEQUENCE [LARGE SCALE GENOMIC DNA]</scope>
    <source>
        <strain evidence="2">Chile7</strain>
    </source>
</reference>
<feature type="transmembrane region" description="Helical" evidence="1">
    <location>
        <begin position="117"/>
        <end position="137"/>
    </location>
</feature>
<keyword evidence="1" id="KW-0472">Membrane</keyword>
<evidence type="ECO:0000256" key="1">
    <source>
        <dbReference type="SAM" id="Phobius"/>
    </source>
</evidence>
<keyword evidence="1" id="KW-1133">Transmembrane helix</keyword>
<feature type="transmembrane region" description="Helical" evidence="1">
    <location>
        <begin position="149"/>
        <end position="165"/>
    </location>
</feature>
<dbReference type="EMBL" id="MBAD02002758">
    <property type="protein sequence ID" value="RLN44800.1"/>
    <property type="molecule type" value="Genomic_DNA"/>
</dbReference>
<dbReference type="AlphaFoldDB" id="A0A3R7GAQ3"/>
<gene>
    <name evidence="2" type="ORF">BBJ29_006216</name>
</gene>
<protein>
    <recommendedName>
        <fullName evidence="4">THH1/TOM1/TOM3 domain-containing protein</fullName>
    </recommendedName>
</protein>
<comment type="caution">
    <text evidence="2">The sequence shown here is derived from an EMBL/GenBank/DDBJ whole genome shotgun (WGS) entry which is preliminary data.</text>
</comment>
<keyword evidence="1" id="KW-0812">Transmembrane</keyword>
<organism evidence="2 3">
    <name type="scientific">Phytophthora kernoviae</name>
    <dbReference type="NCBI Taxonomy" id="325452"/>
    <lineage>
        <taxon>Eukaryota</taxon>
        <taxon>Sar</taxon>
        <taxon>Stramenopiles</taxon>
        <taxon>Oomycota</taxon>
        <taxon>Peronosporomycetes</taxon>
        <taxon>Peronosporales</taxon>
        <taxon>Peronosporaceae</taxon>
        <taxon>Phytophthora</taxon>
    </lineage>
</organism>
<dbReference type="Proteomes" id="UP000284657">
    <property type="component" value="Unassembled WGS sequence"/>
</dbReference>
<evidence type="ECO:0008006" key="4">
    <source>
        <dbReference type="Google" id="ProtNLM"/>
    </source>
</evidence>
<feature type="transmembrane region" description="Helical" evidence="1">
    <location>
        <begin position="52"/>
        <end position="76"/>
    </location>
</feature>
<feature type="transmembrane region" description="Helical" evidence="1">
    <location>
        <begin position="207"/>
        <end position="226"/>
    </location>
</feature>
<accession>A0A3R7GAQ3</accession>
<proteinExistence type="predicted"/>
<name>A0A3R7GAQ3_9STRA</name>
<evidence type="ECO:0000313" key="3">
    <source>
        <dbReference type="Proteomes" id="UP000284657"/>
    </source>
</evidence>
<feature type="non-terminal residue" evidence="2">
    <location>
        <position position="263"/>
    </location>
</feature>
<feature type="transmembrane region" description="Helical" evidence="1">
    <location>
        <begin position="6"/>
        <end position="26"/>
    </location>
</feature>
<feature type="transmembrane region" description="Helical" evidence="1">
    <location>
        <begin position="177"/>
        <end position="195"/>
    </location>
</feature>
<evidence type="ECO:0000313" key="2">
    <source>
        <dbReference type="EMBL" id="RLN44800.1"/>
    </source>
</evidence>
<feature type="transmembrane region" description="Helical" evidence="1">
    <location>
        <begin position="88"/>
        <end position="105"/>
    </location>
</feature>